<feature type="transmembrane region" description="Helical" evidence="1">
    <location>
        <begin position="127"/>
        <end position="148"/>
    </location>
</feature>
<accession>A0A0K2CSB6</accession>
<name>A0A0K2CSB6_CITFR</name>
<feature type="transmembrane region" description="Helical" evidence="1">
    <location>
        <begin position="95"/>
        <end position="115"/>
    </location>
</feature>
<reference evidence="2" key="1">
    <citation type="journal article" date="2015" name="J. Antimicrob. Chemother.">
        <title>Coexistence of a novel KPC-2-encoding MDR plasmid and an NDM-1-encoding pNDM-HN380-like plasmid in a clinical isolate of Citrobacter freundii.</title>
        <authorList>
            <person name="Feng J."/>
            <person name="Qiu Y."/>
            <person name="Yin Z."/>
            <person name="Chen W."/>
            <person name="Yang H."/>
            <person name="Yang W."/>
            <person name="Wang J."/>
            <person name="Gao Y."/>
            <person name="Zhou D."/>
        </authorList>
    </citation>
    <scope>NUCLEOTIDE SEQUENCE</scope>
    <source>
        <strain evidence="2">112298</strain>
        <plasmid evidence="2">p112298-KPC</plasmid>
    </source>
</reference>
<keyword evidence="1" id="KW-0472">Membrane</keyword>
<sequence>MTSEKIVSRKKSLTGRITIGLLSIFLPVQETKWFLRSAQHMTSRNLERMRDAFPELNTDDKLPASPDWEKAVEESGCTTEQLDKGYVSQRRRWRFLFWLMIILVPLAPLTTFIIGGSITAHQISTCVVLFSGAGVAWSKALIVTYRLWQLRNRRVSLAEGGTFQHFRTETHALRDSILGK</sequence>
<dbReference type="NCBIfam" id="NF033887">
    <property type="entry name" value="conj_TraX"/>
    <property type="match status" value="1"/>
</dbReference>
<dbReference type="RefSeq" id="WP_145996427.1">
    <property type="nucleotide sequence ID" value="NZ_CM008470.1"/>
</dbReference>
<dbReference type="InterPro" id="IPR049599">
    <property type="entry name" value="TraX-like"/>
</dbReference>
<evidence type="ECO:0000256" key="1">
    <source>
        <dbReference type="SAM" id="Phobius"/>
    </source>
</evidence>
<dbReference type="AlphaFoldDB" id="A0A0K2CSB6"/>
<geneLocation type="plasmid" evidence="2">
    <name>p112298-KPC</name>
</geneLocation>
<keyword evidence="2" id="KW-0614">Plasmid</keyword>
<proteinExistence type="predicted"/>
<evidence type="ECO:0000313" key="2">
    <source>
        <dbReference type="EMBL" id="ALA08776.1"/>
    </source>
</evidence>
<organism evidence="2">
    <name type="scientific">Citrobacter freundii</name>
    <dbReference type="NCBI Taxonomy" id="546"/>
    <lineage>
        <taxon>Bacteria</taxon>
        <taxon>Pseudomonadati</taxon>
        <taxon>Pseudomonadota</taxon>
        <taxon>Gammaproteobacteria</taxon>
        <taxon>Enterobacterales</taxon>
        <taxon>Enterobacteriaceae</taxon>
        <taxon>Citrobacter</taxon>
        <taxon>Citrobacter freundii complex</taxon>
    </lineage>
</organism>
<gene>
    <name evidence="2" type="primary">traX</name>
    <name evidence="2" type="ORF">p112298KPC_097</name>
</gene>
<keyword evidence="1" id="KW-1133">Transmembrane helix</keyword>
<dbReference type="EMBL" id="KP987215">
    <property type="protein sequence ID" value="ALA08776.1"/>
    <property type="molecule type" value="Genomic_DNA"/>
</dbReference>
<protein>
    <submittedName>
        <fullName evidence="2">Conjugal transfer protein trax</fullName>
    </submittedName>
</protein>
<keyword evidence="1" id="KW-0812">Transmembrane</keyword>